<dbReference type="PANTHER" id="PTHR11365:SF10">
    <property type="entry name" value="HYDANTOINASE_OXOPROLINASE"/>
    <property type="match status" value="1"/>
</dbReference>
<dbReference type="Pfam" id="PF01968">
    <property type="entry name" value="Hydantoinase_A"/>
    <property type="match status" value="1"/>
</dbReference>
<feature type="domain" description="Hydantoinase A/oxoprolinase" evidence="1">
    <location>
        <begin position="194"/>
        <end position="383"/>
    </location>
</feature>
<dbReference type="InterPro" id="IPR002821">
    <property type="entry name" value="Hydantoinase_A"/>
</dbReference>
<proteinExistence type="predicted"/>
<dbReference type="GO" id="GO:0016787">
    <property type="term" value="F:hydrolase activity"/>
    <property type="evidence" value="ECO:0007669"/>
    <property type="project" value="InterPro"/>
</dbReference>
<evidence type="ECO:0000259" key="2">
    <source>
        <dbReference type="Pfam" id="PF05378"/>
    </source>
</evidence>
<dbReference type="RefSeq" id="WP_142503870.1">
    <property type="nucleotide sequence ID" value="NZ_FXTI01000001.1"/>
</dbReference>
<feature type="domain" description="Hydantoinase/oxoprolinase N-terminal" evidence="2">
    <location>
        <begin position="4"/>
        <end position="173"/>
    </location>
</feature>
<dbReference type="Proteomes" id="UP000315636">
    <property type="component" value="Unassembled WGS sequence"/>
</dbReference>
<sequence length="525" mass="56013">MHYRMGVDVGGSHTDAVLLDENLCCVHGVKVPTTANVDSGIREAVERLGKESGIHPRQVKLATLGTTHCANAVVERKNLSRVGMIRIGAPATRSVPPMVGWPEDLKKAIGSVYFLVRGGREYNGTPIVPLDLEEIRHACRQMKGLVDAVAITAVFAPTDPADEDLAAEIVREELGASIPVTRSGELAGLGLLDRENATILNAALNRTANRVIEGFRRALEQAGMQANIFFGQNDGTMMPEKMARRFPIRMIACGPVHSLRGAAHLSKMSDAVVVDVGGTTTDVGMVSNRFPRESIDPAEIGGVKINASMPDLLSVGVGGGTVIRGGPEDICLGPDSVGHRLTQLARCFGGSTWTLTDAAAAIGRIGWTPFMSVTEEEKQRSQKAMSVVKNRVEEAIDRIKGGPSPVSVILVGGGSSLLPDELTGASQVIRPPHHEVANAVGAALGQVGAQVERIVSLEEESRDYVYQHLKKETFEATVRQGADPKTVRLISVEEIPLSYLPGKSVRFRLKAAGDIRTSAEDTAVL</sequence>
<dbReference type="InterPro" id="IPR043129">
    <property type="entry name" value="ATPase_NBD"/>
</dbReference>
<dbReference type="EMBL" id="FXTI01000001">
    <property type="protein sequence ID" value="SMO34679.1"/>
    <property type="molecule type" value="Genomic_DNA"/>
</dbReference>
<dbReference type="OrthoDB" id="9768323at2"/>
<dbReference type="Pfam" id="PF05378">
    <property type="entry name" value="Hydant_A_N"/>
    <property type="match status" value="1"/>
</dbReference>
<dbReference type="InterPro" id="IPR045079">
    <property type="entry name" value="Oxoprolinase-like"/>
</dbReference>
<evidence type="ECO:0000259" key="1">
    <source>
        <dbReference type="Pfam" id="PF01968"/>
    </source>
</evidence>
<keyword evidence="4" id="KW-1185">Reference proteome</keyword>
<name>A0A521AIM4_9BACL</name>
<dbReference type="AlphaFoldDB" id="A0A521AIM4"/>
<organism evidence="3 4">
    <name type="scientific">Melghirimyces algeriensis</name>
    <dbReference type="NCBI Taxonomy" id="910412"/>
    <lineage>
        <taxon>Bacteria</taxon>
        <taxon>Bacillati</taxon>
        <taxon>Bacillota</taxon>
        <taxon>Bacilli</taxon>
        <taxon>Bacillales</taxon>
        <taxon>Thermoactinomycetaceae</taxon>
        <taxon>Melghirimyces</taxon>
    </lineage>
</organism>
<protein>
    <submittedName>
        <fullName evidence="3">Hydantoinase/oxoprolinase N-terminal region</fullName>
    </submittedName>
</protein>
<reference evidence="3 4" key="1">
    <citation type="submission" date="2017-05" db="EMBL/GenBank/DDBJ databases">
        <authorList>
            <person name="Varghese N."/>
            <person name="Submissions S."/>
        </authorList>
    </citation>
    <scope>NUCLEOTIDE SEQUENCE [LARGE SCALE GENOMIC DNA]</scope>
    <source>
        <strain evidence="3 4">DSM 45474</strain>
    </source>
</reference>
<dbReference type="SUPFAM" id="SSF53067">
    <property type="entry name" value="Actin-like ATPase domain"/>
    <property type="match status" value="2"/>
</dbReference>
<evidence type="ECO:0000313" key="4">
    <source>
        <dbReference type="Proteomes" id="UP000315636"/>
    </source>
</evidence>
<dbReference type="PANTHER" id="PTHR11365">
    <property type="entry name" value="5-OXOPROLINASE RELATED"/>
    <property type="match status" value="1"/>
</dbReference>
<dbReference type="InterPro" id="IPR008040">
    <property type="entry name" value="Hydant_A_N"/>
</dbReference>
<accession>A0A521AIM4</accession>
<gene>
    <name evidence="3" type="ORF">SAMN06264849_101161</name>
</gene>
<evidence type="ECO:0000313" key="3">
    <source>
        <dbReference type="EMBL" id="SMO34679.1"/>
    </source>
</evidence>